<comment type="caution">
    <text evidence="1">The sequence shown here is derived from an EMBL/GenBank/DDBJ whole genome shotgun (WGS) entry which is preliminary data.</text>
</comment>
<proteinExistence type="predicted"/>
<reference evidence="1" key="1">
    <citation type="submission" date="2020-09" db="EMBL/GenBank/DDBJ databases">
        <title>Genome-Enabled Discovery of Anthraquinone Biosynthesis in Senna tora.</title>
        <authorList>
            <person name="Kang S.-H."/>
            <person name="Pandey R.P."/>
            <person name="Lee C.-M."/>
            <person name="Sim J.-S."/>
            <person name="Jeong J.-T."/>
            <person name="Choi B.-S."/>
            <person name="Jung M."/>
            <person name="Ginzburg D."/>
            <person name="Zhao K."/>
            <person name="Won S.Y."/>
            <person name="Oh T.-J."/>
            <person name="Yu Y."/>
            <person name="Kim N.-H."/>
            <person name="Lee O.R."/>
            <person name="Lee T.-H."/>
            <person name="Bashyal P."/>
            <person name="Kim T.-S."/>
            <person name="Lee W.-H."/>
            <person name="Kawkins C."/>
            <person name="Kim C.-K."/>
            <person name="Kim J.S."/>
            <person name="Ahn B.O."/>
            <person name="Rhee S.Y."/>
            <person name="Sohng J.K."/>
        </authorList>
    </citation>
    <scope>NUCLEOTIDE SEQUENCE</scope>
    <source>
        <tissue evidence="1">Leaf</tissue>
    </source>
</reference>
<name>A0A834SH99_9FABA</name>
<evidence type="ECO:0000313" key="1">
    <source>
        <dbReference type="EMBL" id="KAF7803366.1"/>
    </source>
</evidence>
<dbReference type="Proteomes" id="UP000634136">
    <property type="component" value="Unassembled WGS sequence"/>
</dbReference>
<evidence type="ECO:0000313" key="2">
    <source>
        <dbReference type="Proteomes" id="UP000634136"/>
    </source>
</evidence>
<dbReference type="GO" id="GO:0045892">
    <property type="term" value="P:negative regulation of DNA-templated transcription"/>
    <property type="evidence" value="ECO:0007669"/>
    <property type="project" value="InterPro"/>
</dbReference>
<dbReference type="EMBL" id="JAAIUW010000013">
    <property type="protein sequence ID" value="KAF7803366.1"/>
    <property type="molecule type" value="Genomic_DNA"/>
</dbReference>
<dbReference type="GO" id="GO:0006974">
    <property type="term" value="P:DNA damage response"/>
    <property type="evidence" value="ECO:0007669"/>
    <property type="project" value="InterPro"/>
</dbReference>
<dbReference type="GO" id="GO:0010113">
    <property type="term" value="P:negative regulation of systemic acquired resistance"/>
    <property type="evidence" value="ECO:0007669"/>
    <property type="project" value="TreeGrafter"/>
</dbReference>
<dbReference type="GO" id="GO:0000976">
    <property type="term" value="F:transcription cis-regulatory region binding"/>
    <property type="evidence" value="ECO:0007669"/>
    <property type="project" value="TreeGrafter"/>
</dbReference>
<gene>
    <name evidence="1" type="ORF">G2W53_042477</name>
</gene>
<dbReference type="InterPro" id="IPR034561">
    <property type="entry name" value="SNI1"/>
</dbReference>
<dbReference type="GO" id="GO:0005634">
    <property type="term" value="C:nucleus"/>
    <property type="evidence" value="ECO:0007669"/>
    <property type="project" value="InterPro"/>
</dbReference>
<dbReference type="PANTHER" id="PTHR37243">
    <property type="entry name" value="NEGATIVE REGULATOR OF SYSTEMIC ACQUIRED RESISTANCE SNI1"/>
    <property type="match status" value="1"/>
</dbReference>
<keyword evidence="2" id="KW-1185">Reference proteome</keyword>
<protein>
    <submittedName>
        <fullName evidence="1">Negative regulator of systemic acquired resistance SNI1</fullName>
    </submittedName>
</protein>
<dbReference type="PANTHER" id="PTHR37243:SF2">
    <property type="entry name" value="NEGATIVE REGULATOR OF SYSTEMIC ACQUIRED RESISTANCE SNI1"/>
    <property type="match status" value="1"/>
</dbReference>
<accession>A0A834SH99</accession>
<organism evidence="1 2">
    <name type="scientific">Senna tora</name>
    <dbReference type="NCBI Taxonomy" id="362788"/>
    <lineage>
        <taxon>Eukaryota</taxon>
        <taxon>Viridiplantae</taxon>
        <taxon>Streptophyta</taxon>
        <taxon>Embryophyta</taxon>
        <taxon>Tracheophyta</taxon>
        <taxon>Spermatophyta</taxon>
        <taxon>Magnoliopsida</taxon>
        <taxon>eudicotyledons</taxon>
        <taxon>Gunneridae</taxon>
        <taxon>Pentapetalae</taxon>
        <taxon>rosids</taxon>
        <taxon>fabids</taxon>
        <taxon>Fabales</taxon>
        <taxon>Fabaceae</taxon>
        <taxon>Caesalpinioideae</taxon>
        <taxon>Cassia clade</taxon>
        <taxon>Senna</taxon>
    </lineage>
</organism>
<sequence length="296" mass="33567">MQPLQNMLLFQYLVKVFEEDFLPRKATMDWIIERESLLNMLLGSRKVNYKALMKNCLTIICELSQHQNDIEYQEVSISGLSKNCHTALSIALHEVGKNTCVSIEKLMVIIMELDMSRKQADIKGYTNRSDSLRTPLAEIILDELTYSDDIVPQFLQIFTEPKWKLEIIVQYLWKYITKPSVRTRRSNGSTEDESFSGALKCFSNKTSTKSTIKKIGLDMIQLLFAHGFQAQLSIFLEGHAEDKIAGHEGQVSSLVDLCTSVISAFDCLRSTDEQMEILSIGKEAIFTAATIISMNS</sequence>
<dbReference type="AlphaFoldDB" id="A0A834SH99"/>
<dbReference type="GO" id="GO:0030915">
    <property type="term" value="C:Smc5-Smc6 complex"/>
    <property type="evidence" value="ECO:0007669"/>
    <property type="project" value="InterPro"/>
</dbReference>
<dbReference type="OrthoDB" id="1885692at2759"/>